<evidence type="ECO:0000313" key="2">
    <source>
        <dbReference type="EMBL" id="KHM51405.1"/>
    </source>
</evidence>
<reference evidence="2 3" key="1">
    <citation type="journal article" date="2013" name="PLoS ONE">
        <title>Identification and characterization of three novel lipases belonging to families II and V from Anaerovibrio lipolyticus 5ST.</title>
        <authorList>
            <person name="Prive F."/>
            <person name="Kaderbhai N.N."/>
            <person name="Girdwood S."/>
            <person name="Worgan H.J."/>
            <person name="Pinloche E."/>
            <person name="Scollan N.D."/>
            <person name="Huws S.A."/>
            <person name="Newbold C.J."/>
        </authorList>
    </citation>
    <scope>NUCLEOTIDE SEQUENCE [LARGE SCALE GENOMIC DNA]</scope>
    <source>
        <strain evidence="2 3">5S</strain>
    </source>
</reference>
<organism evidence="2 3">
    <name type="scientific">Anaerovibrio lipolyticus</name>
    <dbReference type="NCBI Taxonomy" id="82374"/>
    <lineage>
        <taxon>Bacteria</taxon>
        <taxon>Bacillati</taxon>
        <taxon>Bacillota</taxon>
        <taxon>Negativicutes</taxon>
        <taxon>Selenomonadales</taxon>
        <taxon>Selenomonadaceae</taxon>
        <taxon>Anaerovibrio</taxon>
    </lineage>
</organism>
<dbReference type="GO" id="GO:0003676">
    <property type="term" value="F:nucleic acid binding"/>
    <property type="evidence" value="ECO:0007669"/>
    <property type="project" value="InterPro"/>
</dbReference>
<dbReference type="STRING" id="82374.NZ47_10620"/>
<dbReference type="Proteomes" id="UP000030993">
    <property type="component" value="Unassembled WGS sequence"/>
</dbReference>
<dbReference type="InterPro" id="IPR036397">
    <property type="entry name" value="RNaseH_sf"/>
</dbReference>
<protein>
    <submittedName>
        <fullName evidence="2">Transposase</fullName>
    </submittedName>
</protein>
<dbReference type="AlphaFoldDB" id="A0A0B2JST5"/>
<dbReference type="NCBIfam" id="NF033546">
    <property type="entry name" value="transpos_IS21"/>
    <property type="match status" value="1"/>
</dbReference>
<proteinExistence type="predicted"/>
<dbReference type="PANTHER" id="PTHR35004">
    <property type="entry name" value="TRANSPOSASE RV3428C-RELATED"/>
    <property type="match status" value="1"/>
</dbReference>
<dbReference type="eggNOG" id="COG4584">
    <property type="taxonomic scope" value="Bacteria"/>
</dbReference>
<keyword evidence="3" id="KW-1185">Reference proteome</keyword>
<dbReference type="InterPro" id="IPR012337">
    <property type="entry name" value="RNaseH-like_sf"/>
</dbReference>
<evidence type="ECO:0000313" key="3">
    <source>
        <dbReference type="Proteomes" id="UP000030993"/>
    </source>
</evidence>
<dbReference type="RefSeq" id="WP_039210400.1">
    <property type="nucleotide sequence ID" value="NZ_JSCE01000199.1"/>
</dbReference>
<dbReference type="GO" id="GO:0015074">
    <property type="term" value="P:DNA integration"/>
    <property type="evidence" value="ECO:0007669"/>
    <property type="project" value="InterPro"/>
</dbReference>
<dbReference type="EMBL" id="JSCE01000199">
    <property type="protein sequence ID" value="KHM51405.1"/>
    <property type="molecule type" value="Genomic_DNA"/>
</dbReference>
<sequence length="440" mass="50260">MNDIKSNGLVPIIAQALEVMEAKTGHNIPLDKVNLAELGRLTGLSRSKLRTLKKNNFQDGIRTKLPRVPRKGKLDAFKDVINTYLKQGVTNSAVIFSEIQKEGFTGGLTIVKNYISNNKGLVPAKRILVAPQGSRGRRYTTQPGEAFQMDWGFTKAVDPSGEEYQVACFAIVCHHCCSAYIEFFSSAKQENLFIGLVRAFDRLGVPEYILTDNMKSVVTKRDIEGHPIWNNDYEAFMNTVGFKTKLCKPRHPFTKGRVERLVRFVKDNFLAGRAFLNITDLNMAALNWCDNKNNVYRTFLEGKPADIHAAKCSCFLHALELSDSLKFYLAPLRTISFDGFVNYESRRFGVPYTYTRRLARVMRQGDKLYIYSDDLKQHLTTHDVTWSCKDSFCIGQYENIEQPEEFPTAKVKTFIRQLPHEKSVTFDKFNFGDTEDMWND</sequence>
<dbReference type="PANTHER" id="PTHR35004:SF6">
    <property type="entry name" value="TRANSPOSASE"/>
    <property type="match status" value="1"/>
</dbReference>
<accession>A0A0B2JST5</accession>
<comment type="caution">
    <text evidence="2">The sequence shown here is derived from an EMBL/GenBank/DDBJ whole genome shotgun (WGS) entry which is preliminary data.</text>
</comment>
<gene>
    <name evidence="2" type="ORF">NZ47_10620</name>
</gene>
<feature type="domain" description="Integrase catalytic" evidence="1">
    <location>
        <begin position="139"/>
        <end position="312"/>
    </location>
</feature>
<dbReference type="PROSITE" id="PS50994">
    <property type="entry name" value="INTEGRASE"/>
    <property type="match status" value="1"/>
</dbReference>
<name>A0A0B2JST5_9FIRM</name>
<evidence type="ECO:0000259" key="1">
    <source>
        <dbReference type="PROSITE" id="PS50994"/>
    </source>
</evidence>
<dbReference type="Gene3D" id="3.30.420.10">
    <property type="entry name" value="Ribonuclease H-like superfamily/Ribonuclease H"/>
    <property type="match status" value="1"/>
</dbReference>
<dbReference type="SUPFAM" id="SSF53098">
    <property type="entry name" value="Ribonuclease H-like"/>
    <property type="match status" value="1"/>
</dbReference>
<dbReference type="InterPro" id="IPR001584">
    <property type="entry name" value="Integrase_cat-core"/>
</dbReference>